<protein>
    <submittedName>
        <fullName evidence="3">Pimeloyl-ACP methyl ester carboxylesterase</fullName>
    </submittedName>
</protein>
<dbReference type="EMBL" id="LT629740">
    <property type="protein sequence ID" value="SDT13391.1"/>
    <property type="molecule type" value="Genomic_DNA"/>
</dbReference>
<proteinExistence type="predicted"/>
<dbReference type="GO" id="GO:0016020">
    <property type="term" value="C:membrane"/>
    <property type="evidence" value="ECO:0007669"/>
    <property type="project" value="TreeGrafter"/>
</dbReference>
<dbReference type="OrthoDB" id="9780932at2"/>
<evidence type="ECO:0000256" key="1">
    <source>
        <dbReference type="ARBA" id="ARBA00022801"/>
    </source>
</evidence>
<dbReference type="InterPro" id="IPR029058">
    <property type="entry name" value="AB_hydrolase_fold"/>
</dbReference>
<evidence type="ECO:0000313" key="3">
    <source>
        <dbReference type="EMBL" id="SDT13391.1"/>
    </source>
</evidence>
<dbReference type="InterPro" id="IPR000073">
    <property type="entry name" value="AB_hydrolase_1"/>
</dbReference>
<dbReference type="STRING" id="652787.SAMN05216490_2562"/>
<evidence type="ECO:0000259" key="2">
    <source>
        <dbReference type="Pfam" id="PF00561"/>
    </source>
</evidence>
<dbReference type="PANTHER" id="PTHR43798:SF31">
    <property type="entry name" value="AB HYDROLASE SUPERFAMILY PROTEIN YCLE"/>
    <property type="match status" value="1"/>
</dbReference>
<name>A0A1H1XWI5_MUCMA</name>
<gene>
    <name evidence="3" type="ORF">SAMN05216490_2562</name>
</gene>
<dbReference type="AlphaFoldDB" id="A0A1H1XWI5"/>
<dbReference type="PANTHER" id="PTHR43798">
    <property type="entry name" value="MONOACYLGLYCEROL LIPASE"/>
    <property type="match status" value="1"/>
</dbReference>
<dbReference type="SUPFAM" id="SSF53474">
    <property type="entry name" value="alpha/beta-Hydrolases"/>
    <property type="match status" value="1"/>
</dbReference>
<sequence length="272" mass="30809">MSFIKAEDGTNLFYKDWGKGQTILFVHGWCINSDSWEYIMNNLARKNYRCVAYDQRGCGRSDQPWDGYDFKTLASDLARLINELKLDDIILVGHSMGCGVISQYLADNNDAKTKRAVLIGGTIPFLLKTDNNEDGIDEIYLDQAITFMQKDRPAYIRSIVGGFFDLSAENCKVTNDLTEWGISITLQASMQASIEMLRTGVKTDLREVLKTINIPVLLLHGTKDESCPLELTAKKAQKLFKDCQLKIYEDQPHGMYMMDTERINADIISFVS</sequence>
<organism evidence="3 4">
    <name type="scientific">Mucilaginibacter mallensis</name>
    <dbReference type="NCBI Taxonomy" id="652787"/>
    <lineage>
        <taxon>Bacteria</taxon>
        <taxon>Pseudomonadati</taxon>
        <taxon>Bacteroidota</taxon>
        <taxon>Sphingobacteriia</taxon>
        <taxon>Sphingobacteriales</taxon>
        <taxon>Sphingobacteriaceae</taxon>
        <taxon>Mucilaginibacter</taxon>
    </lineage>
</organism>
<dbReference type="Pfam" id="PF00561">
    <property type="entry name" value="Abhydrolase_1"/>
    <property type="match status" value="1"/>
</dbReference>
<keyword evidence="4" id="KW-1185">Reference proteome</keyword>
<keyword evidence="1" id="KW-0378">Hydrolase</keyword>
<dbReference type="RefSeq" id="WP_091373184.1">
    <property type="nucleotide sequence ID" value="NZ_LT629740.1"/>
</dbReference>
<dbReference type="Proteomes" id="UP000199679">
    <property type="component" value="Chromosome I"/>
</dbReference>
<feature type="domain" description="AB hydrolase-1" evidence="2">
    <location>
        <begin position="22"/>
        <end position="257"/>
    </location>
</feature>
<dbReference type="InterPro" id="IPR050266">
    <property type="entry name" value="AB_hydrolase_sf"/>
</dbReference>
<dbReference type="GO" id="GO:0016787">
    <property type="term" value="F:hydrolase activity"/>
    <property type="evidence" value="ECO:0007669"/>
    <property type="project" value="UniProtKB-KW"/>
</dbReference>
<evidence type="ECO:0000313" key="4">
    <source>
        <dbReference type="Proteomes" id="UP000199679"/>
    </source>
</evidence>
<reference evidence="3 4" key="1">
    <citation type="submission" date="2016-10" db="EMBL/GenBank/DDBJ databases">
        <authorList>
            <person name="de Groot N.N."/>
        </authorList>
    </citation>
    <scope>NUCLEOTIDE SEQUENCE [LARGE SCALE GENOMIC DNA]</scope>
    <source>
        <strain evidence="3 4">MP1X4</strain>
    </source>
</reference>
<dbReference type="PRINTS" id="PR00111">
    <property type="entry name" value="ABHYDROLASE"/>
</dbReference>
<dbReference type="Gene3D" id="3.40.50.1820">
    <property type="entry name" value="alpha/beta hydrolase"/>
    <property type="match status" value="1"/>
</dbReference>
<accession>A0A1H1XWI5</accession>